<sequence>MSVSSRRTTFALAGAAVFLLLLTSTYTIHRSRVRPAPSAVLSTFLHDPSNTLSYRHHLEQTTSPPSQLHHSPTLTFDHIYVLSLPARSDRRAQMSQLAKALGLKITFVDASLKDEPFIRWIAERVVEVRKERLRIMAEVRDVSETTLGGLHVGNDWVVQTPSPNSTTPFPPLLDPRFPSGDWITELEAHDTAHTLHLLQPSDPQLNVTAALWDPNERIAGRQVNEGVISTFWGHTRAMRRVLKNGDRSALILEDDVDVEWDLERLWSRIERRLPGDWDATLLGHCWGKELFRMYRVREEYTHPRHVERTAHGSLPSPGAEPQYLHPHLHRSSVPLCLHAYALSSAGAQRVLSLLLNPWTAYQTAVDTAVPSFISFGLLNAFSVEPPLIIQRKDGPSDIQLGIGSKWRGLLMDSTVERIRRANGEAVWEDVYDPAALDPATVFRYGTSRHCHV</sequence>
<name>A0A0D6EQJ3_SPOSA</name>
<reference evidence="2" key="1">
    <citation type="submission" date="2015-02" db="EMBL/GenBank/DDBJ databases">
        <authorList>
            <person name="Gon?alves P."/>
        </authorList>
    </citation>
    <scope>NUCLEOTIDE SEQUENCE [LARGE SCALE GENOMIC DNA]</scope>
</reference>
<proteinExistence type="predicted"/>
<dbReference type="AlphaFoldDB" id="A0A0D6EQJ3"/>
<accession>A0A0D6EQJ3</accession>
<keyword evidence="2" id="KW-1185">Reference proteome</keyword>
<organism evidence="1 2">
    <name type="scientific">Sporidiobolus salmonicolor</name>
    <name type="common">Yeast-like fungus</name>
    <name type="synonym">Sporobolomyces salmonicolor</name>
    <dbReference type="NCBI Taxonomy" id="5005"/>
    <lineage>
        <taxon>Eukaryota</taxon>
        <taxon>Fungi</taxon>
        <taxon>Dikarya</taxon>
        <taxon>Basidiomycota</taxon>
        <taxon>Pucciniomycotina</taxon>
        <taxon>Microbotryomycetes</taxon>
        <taxon>Sporidiobolales</taxon>
        <taxon>Sporidiobolaceae</taxon>
        <taxon>Sporobolomyces</taxon>
    </lineage>
</organism>
<dbReference type="Proteomes" id="UP000243876">
    <property type="component" value="Unassembled WGS sequence"/>
</dbReference>
<gene>
    <name evidence="1" type="primary">SPOSA6832_04127</name>
</gene>
<evidence type="ECO:0000313" key="1">
    <source>
        <dbReference type="EMBL" id="CEQ42322.1"/>
    </source>
</evidence>
<dbReference type="EMBL" id="CENE01000024">
    <property type="protein sequence ID" value="CEQ42322.1"/>
    <property type="molecule type" value="Genomic_DNA"/>
</dbReference>
<evidence type="ECO:0000313" key="2">
    <source>
        <dbReference type="Proteomes" id="UP000243876"/>
    </source>
</evidence>
<protein>
    <submittedName>
        <fullName evidence="1">SPOSA6832_04127-mRNA-1:cds</fullName>
    </submittedName>
</protein>
<dbReference type="OrthoDB" id="47375at2759"/>